<sequence length="130" mass="14506">MSGEELQGQEITITQTMPNQENMRPCPGGPPILSKKSRTQKRDEEEMAILKDIATSMNQKSGKQKDDEANECERFGQYVSKSLDKCDGKSRSICKNMIQNAIFQCEMGVPQSQTSQHISASPPSSLHLSW</sequence>
<feature type="region of interest" description="Disordered" evidence="1">
    <location>
        <begin position="1"/>
        <end position="44"/>
    </location>
</feature>
<reference evidence="2" key="1">
    <citation type="submission" date="2020-04" db="EMBL/GenBank/DDBJ databases">
        <authorList>
            <person name="Alioto T."/>
            <person name="Alioto T."/>
            <person name="Gomez Garrido J."/>
        </authorList>
    </citation>
    <scope>NUCLEOTIDE SEQUENCE</scope>
    <source>
        <strain evidence="2">A484AB</strain>
    </source>
</reference>
<organism evidence="2 3">
    <name type="scientific">Paramuricea clavata</name>
    <name type="common">Red gorgonian</name>
    <name type="synonym">Violescent sea-whip</name>
    <dbReference type="NCBI Taxonomy" id="317549"/>
    <lineage>
        <taxon>Eukaryota</taxon>
        <taxon>Metazoa</taxon>
        <taxon>Cnidaria</taxon>
        <taxon>Anthozoa</taxon>
        <taxon>Octocorallia</taxon>
        <taxon>Malacalcyonacea</taxon>
        <taxon>Plexauridae</taxon>
        <taxon>Paramuricea</taxon>
    </lineage>
</organism>
<dbReference type="Proteomes" id="UP001152795">
    <property type="component" value="Unassembled WGS sequence"/>
</dbReference>
<protein>
    <submittedName>
        <fullName evidence="2">Uncharacterized protein</fullName>
    </submittedName>
</protein>
<evidence type="ECO:0000313" key="3">
    <source>
        <dbReference type="Proteomes" id="UP001152795"/>
    </source>
</evidence>
<keyword evidence="3" id="KW-1185">Reference proteome</keyword>
<evidence type="ECO:0000256" key="1">
    <source>
        <dbReference type="SAM" id="MobiDB-lite"/>
    </source>
</evidence>
<dbReference type="EMBL" id="CACRXK020013034">
    <property type="protein sequence ID" value="CAB4024434.1"/>
    <property type="molecule type" value="Genomic_DNA"/>
</dbReference>
<accession>A0A6S7J372</accession>
<evidence type="ECO:0000313" key="2">
    <source>
        <dbReference type="EMBL" id="CAB4024434.1"/>
    </source>
</evidence>
<dbReference type="OrthoDB" id="7408914at2759"/>
<gene>
    <name evidence="2" type="ORF">PACLA_8A029624</name>
</gene>
<proteinExistence type="predicted"/>
<feature type="compositionally biased region" description="Polar residues" evidence="1">
    <location>
        <begin position="9"/>
        <end position="22"/>
    </location>
</feature>
<comment type="caution">
    <text evidence="2">The sequence shown here is derived from an EMBL/GenBank/DDBJ whole genome shotgun (WGS) entry which is preliminary data.</text>
</comment>
<dbReference type="AlphaFoldDB" id="A0A6S7J372"/>
<name>A0A6S7J372_PARCT</name>